<keyword evidence="2" id="KW-0145">Chemotaxis</keyword>
<evidence type="ECO:0008006" key="13">
    <source>
        <dbReference type="Google" id="ProtNLM"/>
    </source>
</evidence>
<dbReference type="Gene3D" id="1.10.287.950">
    <property type="entry name" value="Methyl-accepting chemotaxis protein"/>
    <property type="match status" value="1"/>
</dbReference>
<evidence type="ECO:0000256" key="5">
    <source>
        <dbReference type="PROSITE-ProRule" id="PRU00284"/>
    </source>
</evidence>
<dbReference type="Pfam" id="PF00672">
    <property type="entry name" value="HAMP"/>
    <property type="match status" value="1"/>
</dbReference>
<dbReference type="InterPro" id="IPR003660">
    <property type="entry name" value="HAMP_dom"/>
</dbReference>
<dbReference type="SUPFAM" id="SSF58104">
    <property type="entry name" value="Methyl-accepting chemotaxis protein (MCP) signaling domain"/>
    <property type="match status" value="1"/>
</dbReference>
<feature type="domain" description="Methyl-accepting transducer" evidence="8">
    <location>
        <begin position="362"/>
        <end position="591"/>
    </location>
</feature>
<dbReference type="PANTHER" id="PTHR43531:SF14">
    <property type="entry name" value="METHYL-ACCEPTING CHEMOTAXIS PROTEIN I-RELATED"/>
    <property type="match status" value="1"/>
</dbReference>
<dbReference type="Pfam" id="PF00015">
    <property type="entry name" value="MCPsignal"/>
    <property type="match status" value="1"/>
</dbReference>
<dbReference type="CDD" id="cd11386">
    <property type="entry name" value="MCP_signal"/>
    <property type="match status" value="1"/>
</dbReference>
<keyword evidence="7" id="KW-0812">Transmembrane</keyword>
<dbReference type="SMART" id="SM01358">
    <property type="entry name" value="HBM"/>
    <property type="match status" value="1"/>
</dbReference>
<keyword evidence="7" id="KW-1133">Transmembrane helix</keyword>
<dbReference type="PROSITE" id="PS50111">
    <property type="entry name" value="CHEMOTAXIS_TRANSDUC_2"/>
    <property type="match status" value="1"/>
</dbReference>
<keyword evidence="12" id="KW-1185">Reference proteome</keyword>
<dbReference type="Pfam" id="PF16591">
    <property type="entry name" value="HBM"/>
    <property type="match status" value="1"/>
</dbReference>
<dbReference type="InterPro" id="IPR004090">
    <property type="entry name" value="Chemotax_Me-accpt_rcpt"/>
</dbReference>
<dbReference type="PANTHER" id="PTHR43531">
    <property type="entry name" value="PROTEIN ICFG"/>
    <property type="match status" value="1"/>
</dbReference>
<evidence type="ECO:0000259" key="8">
    <source>
        <dbReference type="PROSITE" id="PS50111"/>
    </source>
</evidence>
<evidence type="ECO:0000313" key="11">
    <source>
        <dbReference type="EMBL" id="PDO85630.1"/>
    </source>
</evidence>
<accession>A0ABX4IN59</accession>
<feature type="region of interest" description="Disordered" evidence="6">
    <location>
        <begin position="608"/>
        <end position="645"/>
    </location>
</feature>
<comment type="similarity">
    <text evidence="4">Belongs to the methyl-accepting chemotaxis (MCP) protein family.</text>
</comment>
<dbReference type="InterPro" id="IPR004089">
    <property type="entry name" value="MCPsignal_dom"/>
</dbReference>
<feature type="domain" description="HBM" evidence="10">
    <location>
        <begin position="43"/>
        <end position="278"/>
    </location>
</feature>
<dbReference type="PRINTS" id="PR00260">
    <property type="entry name" value="CHEMTRNSDUCR"/>
</dbReference>
<protein>
    <recommendedName>
        <fullName evidence="13">HAMP domain-containing protein</fullName>
    </recommendedName>
</protein>
<dbReference type="InterPro" id="IPR051310">
    <property type="entry name" value="MCP_chemotaxis"/>
</dbReference>
<proteinExistence type="inferred from homology"/>
<dbReference type="CDD" id="cd06225">
    <property type="entry name" value="HAMP"/>
    <property type="match status" value="1"/>
</dbReference>
<name>A0ABX4IN59_9ENTR</name>
<dbReference type="PROSITE" id="PS50885">
    <property type="entry name" value="HAMP"/>
    <property type="match status" value="1"/>
</dbReference>
<gene>
    <name evidence="11" type="ORF">BK796_14085</name>
</gene>
<evidence type="ECO:0000259" key="10">
    <source>
        <dbReference type="PROSITE" id="PS51753"/>
    </source>
</evidence>
<keyword evidence="3 5" id="KW-0807">Transducer</keyword>
<dbReference type="EMBL" id="NITV01000007">
    <property type="protein sequence ID" value="PDO85630.1"/>
    <property type="molecule type" value="Genomic_DNA"/>
</dbReference>
<organism evidence="11 12">
    <name type="scientific">Kosakonia pseudosacchari</name>
    <dbReference type="NCBI Taxonomy" id="1646340"/>
    <lineage>
        <taxon>Bacteria</taxon>
        <taxon>Pseudomonadati</taxon>
        <taxon>Pseudomonadota</taxon>
        <taxon>Gammaproteobacteria</taxon>
        <taxon>Enterobacterales</taxon>
        <taxon>Enterobacteriaceae</taxon>
        <taxon>Kosakonia</taxon>
    </lineage>
</organism>
<evidence type="ECO:0000259" key="9">
    <source>
        <dbReference type="PROSITE" id="PS50885"/>
    </source>
</evidence>
<dbReference type="SMART" id="SM00304">
    <property type="entry name" value="HAMP"/>
    <property type="match status" value="1"/>
</dbReference>
<dbReference type="Proteomes" id="UP000219642">
    <property type="component" value="Unassembled WGS sequence"/>
</dbReference>
<dbReference type="RefSeq" id="WP_097401018.1">
    <property type="nucleotide sequence ID" value="NZ_CP158850.1"/>
</dbReference>
<dbReference type="InterPro" id="IPR032255">
    <property type="entry name" value="HBM"/>
</dbReference>
<evidence type="ECO:0000256" key="4">
    <source>
        <dbReference type="ARBA" id="ARBA00029447"/>
    </source>
</evidence>
<evidence type="ECO:0000256" key="2">
    <source>
        <dbReference type="ARBA" id="ARBA00022500"/>
    </source>
</evidence>
<keyword evidence="7" id="KW-0472">Membrane</keyword>
<evidence type="ECO:0000313" key="12">
    <source>
        <dbReference type="Proteomes" id="UP000219642"/>
    </source>
</evidence>
<sequence length="645" mass="69658">MSFSQRLSNIKISRKLSVGFGLVLFLVAIATVLSVLRFKEIRDVYEKTNLMYNINIEVFQAKINRLKYFYGDDKSGQVMSNYVRHASELTASADNMSWSANEKQIISDVASHLEQFQGAIGEMQKATGDIKSVRDALDKLAAQDLSARYTTLVRTPVADPALMAQIYEQLFAISTVRDAVLVVRYSPGKEAKEALDARFGATQKSVQALVSQLPGELQSPLQSLWDDTVKYRDLSLNYLTAFQALKAAEDKVKVGGDESSASLKQIITLVKAHNDELAYTSSTIASIIGVIAILLGVIVSWWVIRQITRPIDRNLALAERIASGDLSSQIRAQSTDELGQLTGAMGRMNDTLRDMIFEVRNSVSQVSRAATEIAEGNTDLSSRTEQQAAAVVETAASMEELTATVKNNADNARNASSLAAQASKTASEGGTVMREVVNTMGDIHNSSNKIADITAVINSIAFQTNILALNAAVEAARAGEQGRGFAVVASEVRSLSQRSSQAAKDIEQLISESVSRINVGSELVAKAGETMDQVVQSVTRVNDIMGEISSASEEQSRGIEQIARAVGELDSTTQQNASLVSESSSAAGSLEEQARLLEELVATFRLEQNGAKPVTKTGKPTAKPAVKQNVEPRETATSDEGWTTF</sequence>
<comment type="caution">
    <text evidence="11">The sequence shown here is derived from an EMBL/GenBank/DDBJ whole genome shotgun (WGS) entry which is preliminary data.</text>
</comment>
<evidence type="ECO:0000256" key="7">
    <source>
        <dbReference type="SAM" id="Phobius"/>
    </source>
</evidence>
<reference evidence="11 12" key="1">
    <citation type="submission" date="2017-06" db="EMBL/GenBank/DDBJ databases">
        <title>Draft genome sequence of nitrogen-fixing Kosakonia pseudosacchari strain NN143 isolated from sugarcane roots.</title>
        <authorList>
            <person name="Li Y."/>
            <person name="Li S."/>
            <person name="Lin L."/>
            <person name="Wu X."/>
            <person name="Yang L."/>
            <person name="Li Y."/>
            <person name="An Q."/>
        </authorList>
    </citation>
    <scope>NUCLEOTIDE SEQUENCE [LARGE SCALE GENOMIC DNA]</scope>
    <source>
        <strain evidence="11 12">NN143</strain>
    </source>
</reference>
<feature type="domain" description="HAMP" evidence="9">
    <location>
        <begin position="305"/>
        <end position="357"/>
    </location>
</feature>
<evidence type="ECO:0000256" key="3">
    <source>
        <dbReference type="ARBA" id="ARBA00023224"/>
    </source>
</evidence>
<evidence type="ECO:0000256" key="1">
    <source>
        <dbReference type="ARBA" id="ARBA00022481"/>
    </source>
</evidence>
<feature type="transmembrane region" description="Helical" evidence="7">
    <location>
        <begin position="284"/>
        <end position="304"/>
    </location>
</feature>
<keyword evidence="1" id="KW-0488">Methylation</keyword>
<dbReference type="SMART" id="SM00283">
    <property type="entry name" value="MA"/>
    <property type="match status" value="1"/>
</dbReference>
<evidence type="ECO:0000256" key="6">
    <source>
        <dbReference type="SAM" id="MobiDB-lite"/>
    </source>
</evidence>
<dbReference type="PROSITE" id="PS51753">
    <property type="entry name" value="HBM"/>
    <property type="match status" value="1"/>
</dbReference>